<gene>
    <name evidence="1" type="ORF">TPC1_30346</name>
</gene>
<name>A0A146K3R6_9EUKA</name>
<sequence>MMEQALLFKKHLVDIIDPNITLFGEHHLKQLNLTLDLVKQIKSPIEITTLDSIIKPQPIKNALVSVDMFFEEEKQILVEMMLITLGHHLTQWTQSALGNLLTQLEQMRREFLPAESEYEMWSLHSLVKYSVYKRIYNQTKTEKQPVYEDFDNHCLNQLEKIFGGFNGTAMAHQLCMDDYLQFDLDKKFSHEPFEDIKTILKKCFKNYFFGPALVFFNYLNARVLENQMSLLPYMASVVDSKHYEPDLAPWEGLKEVCETVLQLSPWDIPCQKTFDLIKRVDRETNLDSFKAVVKLMEQRFLQMKLPQGQANIIQLLLVKLKDTTESTVRFVVAELQKTAQKVQNGGERIRGAEDVFQVQVVKIEDAKDPKTISRQQLQKMTKEEIIDMFVDLQKMK</sequence>
<evidence type="ECO:0000313" key="1">
    <source>
        <dbReference type="EMBL" id="JAP90159.1"/>
    </source>
</evidence>
<dbReference type="EMBL" id="GDID01006447">
    <property type="protein sequence ID" value="JAP90159.1"/>
    <property type="molecule type" value="Transcribed_RNA"/>
</dbReference>
<dbReference type="AlphaFoldDB" id="A0A146K3R6"/>
<protein>
    <submittedName>
        <fullName evidence="1">Uncharacterized protein</fullName>
    </submittedName>
</protein>
<organism evidence="1">
    <name type="scientific">Trepomonas sp. PC1</name>
    <dbReference type="NCBI Taxonomy" id="1076344"/>
    <lineage>
        <taxon>Eukaryota</taxon>
        <taxon>Metamonada</taxon>
        <taxon>Diplomonadida</taxon>
        <taxon>Hexamitidae</taxon>
        <taxon>Hexamitinae</taxon>
        <taxon>Trepomonas</taxon>
    </lineage>
</organism>
<reference evidence="1" key="1">
    <citation type="submission" date="2015-07" db="EMBL/GenBank/DDBJ databases">
        <title>Adaptation to a free-living lifestyle via gene acquisitions in the diplomonad Trepomonas sp. PC1.</title>
        <authorList>
            <person name="Xu F."/>
            <person name="Jerlstrom-Hultqvist J."/>
            <person name="Kolisko M."/>
            <person name="Simpson A.G.B."/>
            <person name="Roger A.J."/>
            <person name="Svard S.G."/>
            <person name="Andersson J.O."/>
        </authorList>
    </citation>
    <scope>NUCLEOTIDE SEQUENCE</scope>
    <source>
        <strain evidence="1">PC1</strain>
    </source>
</reference>
<proteinExistence type="predicted"/>
<accession>A0A146K3R6</accession>